<comment type="caution">
    <text evidence="1">The sequence shown here is derived from an EMBL/GenBank/DDBJ whole genome shotgun (WGS) entry which is preliminary data.</text>
</comment>
<accession>A0A1B7JQY1</accession>
<dbReference type="GeneID" id="61383283"/>
<gene>
    <name evidence="1" type="ORF">M989_03147</name>
</gene>
<organism evidence="1 2">
    <name type="scientific">Kluyvera georgiana ATCC 51603</name>
    <dbReference type="NCBI Taxonomy" id="1354264"/>
    <lineage>
        <taxon>Bacteria</taxon>
        <taxon>Pseudomonadati</taxon>
        <taxon>Pseudomonadota</taxon>
        <taxon>Gammaproteobacteria</taxon>
        <taxon>Enterobacterales</taxon>
        <taxon>Enterobacteriaceae</taxon>
        <taxon>Kluyvera</taxon>
    </lineage>
</organism>
<keyword evidence="2" id="KW-1185">Reference proteome</keyword>
<proteinExistence type="predicted"/>
<reference evidence="1 2" key="1">
    <citation type="submission" date="2016-04" db="EMBL/GenBank/DDBJ databases">
        <title>ATOL: Assembling a taxonomically balanced genome-scale reconstruction of the evolutionary history of the Enterobacteriaceae.</title>
        <authorList>
            <person name="Plunkett G.III."/>
            <person name="Neeno-Eckwall E.C."/>
            <person name="Glasner J.D."/>
            <person name="Perna N.T."/>
        </authorList>
    </citation>
    <scope>NUCLEOTIDE SEQUENCE [LARGE SCALE GENOMIC DNA]</scope>
    <source>
        <strain evidence="1 2">ATCC 51603</strain>
    </source>
</reference>
<evidence type="ECO:0000313" key="2">
    <source>
        <dbReference type="Proteomes" id="UP000078386"/>
    </source>
</evidence>
<dbReference type="PATRIC" id="fig|1354264.4.peg.3282"/>
<name>A0A1B7JQY1_9ENTR</name>
<dbReference type="RefSeq" id="WP_006781402.1">
    <property type="nucleotide sequence ID" value="NZ_LXEU01000065.1"/>
</dbReference>
<sequence>MKNLFSSPASMSVVYTIEHVSTVPLRHWHAFVLAVTETFWQLPVRLRPGNTYLPSLNRAADLFPVADVMAFCGDTGGSVWPVNMTIERERNRNTLSIQELDFQHQPCDFFARIVMVLLHNLCPGSFRIHSSDEGRSWALPLRWIERHLGLPEQPTLTAPQPVLKTPVRGDAFDSLLLQLLCGGERVLSNDDWNAFTEAEFQLYELKRVAEKTDAL</sequence>
<evidence type="ECO:0000313" key="1">
    <source>
        <dbReference type="EMBL" id="OAT50328.1"/>
    </source>
</evidence>
<protein>
    <submittedName>
        <fullName evidence="1">Uncharacterized protein</fullName>
    </submittedName>
</protein>
<dbReference type="AlphaFoldDB" id="A0A1B7JQY1"/>
<dbReference type="EMBL" id="LXEU01000065">
    <property type="protein sequence ID" value="OAT50328.1"/>
    <property type="molecule type" value="Genomic_DNA"/>
</dbReference>
<dbReference type="Proteomes" id="UP000078386">
    <property type="component" value="Unassembled WGS sequence"/>
</dbReference>